<dbReference type="InterPro" id="IPR045765">
    <property type="entry name" value="DUF6133"/>
</dbReference>
<dbReference type="Proteomes" id="UP000186102">
    <property type="component" value="Unassembled WGS sequence"/>
</dbReference>
<sequence length="76" mass="8173">MKNLIMKARVNMMKGMVSARGILTDRSGSGMIDLAINVMISVVLGALVLAGLYLLFGSTILPLLSEKIKAIFNYQG</sequence>
<evidence type="ECO:0000313" key="4">
    <source>
        <dbReference type="Proteomes" id="UP000186102"/>
    </source>
</evidence>
<accession>A0A1Q8QGU3</accession>
<proteinExistence type="predicted"/>
<feature type="transmembrane region" description="Helical" evidence="1">
    <location>
        <begin position="34"/>
        <end position="56"/>
    </location>
</feature>
<dbReference type="AlphaFoldDB" id="A0A1Q8QGU3"/>
<organism evidence="3 4">
    <name type="scientific">Desulfosporosinus metallidurans</name>
    <dbReference type="NCBI Taxonomy" id="1888891"/>
    <lineage>
        <taxon>Bacteria</taxon>
        <taxon>Bacillati</taxon>
        <taxon>Bacillota</taxon>
        <taxon>Clostridia</taxon>
        <taxon>Eubacteriales</taxon>
        <taxon>Desulfitobacteriaceae</taxon>
        <taxon>Desulfosporosinus</taxon>
    </lineage>
</organism>
<protein>
    <submittedName>
        <fullName evidence="3">Uncharacterized protein</fullName>
    </submittedName>
</protein>
<comment type="caution">
    <text evidence="3">The sequence shown here is derived from an EMBL/GenBank/DDBJ whole genome shotgun (WGS) entry which is preliminary data.</text>
</comment>
<keyword evidence="4" id="KW-1185">Reference proteome</keyword>
<evidence type="ECO:0000313" key="3">
    <source>
        <dbReference type="EMBL" id="OLN26569.1"/>
    </source>
</evidence>
<keyword evidence="1" id="KW-0812">Transmembrane</keyword>
<dbReference type="OrthoDB" id="1708240at2"/>
<dbReference type="EMBL" id="MLBF01000108">
    <property type="protein sequence ID" value="OLN25592.1"/>
    <property type="molecule type" value="Genomic_DNA"/>
</dbReference>
<dbReference type="STRING" id="1888891.DSOL_4920"/>
<dbReference type="RefSeq" id="WP_075367186.1">
    <property type="nucleotide sequence ID" value="NZ_MLBF01000074.1"/>
</dbReference>
<keyword evidence="1" id="KW-0472">Membrane</keyword>
<evidence type="ECO:0000313" key="2">
    <source>
        <dbReference type="EMBL" id="OLN25592.1"/>
    </source>
</evidence>
<dbReference type="EMBL" id="MLBF01000074">
    <property type="protein sequence ID" value="OLN26569.1"/>
    <property type="molecule type" value="Genomic_DNA"/>
</dbReference>
<keyword evidence="1" id="KW-1133">Transmembrane helix</keyword>
<reference evidence="3 4" key="1">
    <citation type="submission" date="2016-09" db="EMBL/GenBank/DDBJ databases">
        <title>Complete genome of Desulfosporosinus sp. OL.</title>
        <authorList>
            <person name="Mardanov A."/>
            <person name="Beletsky A."/>
            <person name="Panova A."/>
            <person name="Karnachuk O."/>
            <person name="Ravin N."/>
        </authorList>
    </citation>
    <scope>NUCLEOTIDE SEQUENCE [LARGE SCALE GENOMIC DNA]</scope>
    <source>
        <strain evidence="3 4">OL</strain>
    </source>
</reference>
<evidence type="ECO:0000256" key="1">
    <source>
        <dbReference type="SAM" id="Phobius"/>
    </source>
</evidence>
<gene>
    <name evidence="3" type="ORF">DSOL_4920</name>
    <name evidence="2" type="ORF">DSOL_5280</name>
</gene>
<name>A0A1Q8QGU3_9FIRM</name>
<dbReference type="Pfam" id="PF19629">
    <property type="entry name" value="DUF6133"/>
    <property type="match status" value="1"/>
</dbReference>